<comment type="caution">
    <text evidence="6">The sequence shown here is derived from an EMBL/GenBank/DDBJ whole genome shotgun (WGS) entry which is preliminary data.</text>
</comment>
<dbReference type="Gene3D" id="3.40.50.150">
    <property type="entry name" value="Vaccinia Virus protein VP39"/>
    <property type="match status" value="1"/>
</dbReference>
<evidence type="ECO:0000256" key="5">
    <source>
        <dbReference type="HAMAP-Rule" id="MF_00472"/>
    </source>
</evidence>
<gene>
    <name evidence="5 6" type="primary">ubiG</name>
    <name evidence="6" type="ORF">NFI95_05215</name>
</gene>
<evidence type="ECO:0000256" key="3">
    <source>
        <dbReference type="ARBA" id="ARBA00022688"/>
    </source>
</evidence>
<dbReference type="SUPFAM" id="SSF53335">
    <property type="entry name" value="S-adenosyl-L-methionine-dependent methyltransferases"/>
    <property type="match status" value="1"/>
</dbReference>
<feature type="binding site" evidence="5">
    <location>
        <position position="69"/>
    </location>
    <ligand>
        <name>S-adenosyl-L-methionine</name>
        <dbReference type="ChEBI" id="CHEBI:59789"/>
    </ligand>
</feature>
<dbReference type="PANTHER" id="PTHR43464">
    <property type="entry name" value="METHYLTRANSFERASE"/>
    <property type="match status" value="1"/>
</dbReference>
<dbReference type="NCBIfam" id="TIGR01983">
    <property type="entry name" value="UbiG"/>
    <property type="match status" value="1"/>
</dbReference>
<keyword evidence="3 5" id="KW-0831">Ubiquinone biosynthesis</keyword>
<evidence type="ECO:0000313" key="7">
    <source>
        <dbReference type="Proteomes" id="UP001524587"/>
    </source>
</evidence>
<sequence>MQQPQTSLPSTVSPDEIARFGRLAAEWWDPRGPMRPLHAMNPLRIGWAEARLSRLRPAEGERLRVLDLGCGAGLASEALAARGFDVLGVDASGEAIEAAQAHAALGGWDQLGGALRYRACGGEALREEGAVFDAVCALEVIEHTTDPAGFLRLIASLLRPGGVAIVSTLNRTLRSLAAAKIGAEYVARLLPIGTHDWRRFVTPAELQRQAAVAGLRVSDIAGMTPRWGNPSAGWRESRDLSVNYIAALAAD</sequence>
<keyword evidence="2 5" id="KW-0808">Transferase</keyword>
<comment type="similarity">
    <text evidence="5">Belongs to the methyltransferase superfamily. UbiG/COQ3 family.</text>
</comment>
<dbReference type="InterPro" id="IPR010233">
    <property type="entry name" value="UbiG_MeTrfase"/>
</dbReference>
<dbReference type="EC" id="2.1.1.222" evidence="5"/>
<proteinExistence type="inferred from homology"/>
<comment type="catalytic activity">
    <reaction evidence="5">
        <text>a 3-(all-trans-polyprenyl)benzene-1,2-diol + S-adenosyl-L-methionine = a 2-methoxy-6-(all-trans-polyprenyl)phenol + S-adenosyl-L-homocysteine + H(+)</text>
        <dbReference type="Rhea" id="RHEA:31411"/>
        <dbReference type="Rhea" id="RHEA-COMP:9550"/>
        <dbReference type="Rhea" id="RHEA-COMP:9551"/>
        <dbReference type="ChEBI" id="CHEBI:15378"/>
        <dbReference type="ChEBI" id="CHEBI:57856"/>
        <dbReference type="ChEBI" id="CHEBI:59789"/>
        <dbReference type="ChEBI" id="CHEBI:62729"/>
        <dbReference type="ChEBI" id="CHEBI:62731"/>
        <dbReference type="EC" id="2.1.1.222"/>
    </reaction>
</comment>
<evidence type="ECO:0000256" key="2">
    <source>
        <dbReference type="ARBA" id="ARBA00022679"/>
    </source>
</evidence>
<keyword evidence="4 5" id="KW-0949">S-adenosyl-L-methionine</keyword>
<feature type="binding site" evidence="5">
    <location>
        <position position="44"/>
    </location>
    <ligand>
        <name>S-adenosyl-L-methionine</name>
        <dbReference type="ChEBI" id="CHEBI:59789"/>
    </ligand>
</feature>
<evidence type="ECO:0000313" key="6">
    <source>
        <dbReference type="EMBL" id="MCQ8277843.1"/>
    </source>
</evidence>
<name>A0ABT1W4N4_9PROT</name>
<keyword evidence="7" id="KW-1185">Reference proteome</keyword>
<dbReference type="Proteomes" id="UP001524587">
    <property type="component" value="Unassembled WGS sequence"/>
</dbReference>
<protein>
    <recommendedName>
        <fullName evidence="5">Ubiquinone biosynthesis O-methyltransferase</fullName>
    </recommendedName>
    <alternativeName>
        <fullName evidence="5">2-polyprenyl-6-hydroxyphenol methylase</fullName>
        <ecNumber evidence="5">2.1.1.222</ecNumber>
    </alternativeName>
    <alternativeName>
        <fullName evidence="5">3-demethylubiquinone 3-O-methyltransferase</fullName>
        <ecNumber evidence="5">2.1.1.64</ecNumber>
    </alternativeName>
</protein>
<organism evidence="6 7">
    <name type="scientific">Endosaccharibacter trunci</name>
    <dbReference type="NCBI Taxonomy" id="2812733"/>
    <lineage>
        <taxon>Bacteria</taxon>
        <taxon>Pseudomonadati</taxon>
        <taxon>Pseudomonadota</taxon>
        <taxon>Alphaproteobacteria</taxon>
        <taxon>Acetobacterales</taxon>
        <taxon>Acetobacteraceae</taxon>
        <taxon>Endosaccharibacter</taxon>
    </lineage>
</organism>
<dbReference type="GO" id="GO:0102208">
    <property type="term" value="F:2-polyprenyl-6-hydroxyphenol methylase activity"/>
    <property type="evidence" value="ECO:0007669"/>
    <property type="project" value="UniProtKB-EC"/>
</dbReference>
<comment type="pathway">
    <text evidence="5">Cofactor biosynthesis; ubiquinone biosynthesis.</text>
</comment>
<accession>A0ABT1W4N4</accession>
<dbReference type="EMBL" id="JAMSKV010000003">
    <property type="protein sequence ID" value="MCQ8277843.1"/>
    <property type="molecule type" value="Genomic_DNA"/>
</dbReference>
<dbReference type="GO" id="GO:0032259">
    <property type="term" value="P:methylation"/>
    <property type="evidence" value="ECO:0007669"/>
    <property type="project" value="UniProtKB-KW"/>
</dbReference>
<dbReference type="EC" id="2.1.1.64" evidence="5"/>
<dbReference type="Pfam" id="PF13489">
    <property type="entry name" value="Methyltransf_23"/>
    <property type="match status" value="1"/>
</dbReference>
<comment type="function">
    <text evidence="5">O-methyltransferase that catalyzes the 2 O-methylation steps in the ubiquinone biosynthetic pathway.</text>
</comment>
<keyword evidence="1 5" id="KW-0489">Methyltransferase</keyword>
<dbReference type="PANTHER" id="PTHR43464:SF19">
    <property type="entry name" value="UBIQUINONE BIOSYNTHESIS O-METHYLTRANSFERASE, MITOCHONDRIAL"/>
    <property type="match status" value="1"/>
</dbReference>
<feature type="binding site" evidence="5">
    <location>
        <position position="90"/>
    </location>
    <ligand>
        <name>S-adenosyl-L-methionine</name>
        <dbReference type="ChEBI" id="CHEBI:59789"/>
    </ligand>
</feature>
<dbReference type="RefSeq" id="WP_422863304.1">
    <property type="nucleotide sequence ID" value="NZ_JAMSKV010000003.1"/>
</dbReference>
<dbReference type="InterPro" id="IPR029063">
    <property type="entry name" value="SAM-dependent_MTases_sf"/>
</dbReference>
<reference evidence="6 7" key="1">
    <citation type="submission" date="2022-06" db="EMBL/GenBank/DDBJ databases">
        <title>Endosaccharibacter gen. nov., sp. nov., endophytic bacteria isolated from sugarcane.</title>
        <authorList>
            <person name="Pitiwittayakul N."/>
            <person name="Yukphan P."/>
            <person name="Charoenyingcharoen P."/>
            <person name="Tanasupawat S."/>
        </authorList>
    </citation>
    <scope>NUCLEOTIDE SEQUENCE [LARGE SCALE GENOMIC DNA]</scope>
    <source>
        <strain evidence="6 7">KSS8</strain>
    </source>
</reference>
<dbReference type="CDD" id="cd02440">
    <property type="entry name" value="AdoMet_MTases"/>
    <property type="match status" value="1"/>
</dbReference>
<dbReference type="GO" id="GO:0061542">
    <property type="term" value="F:3-demethylubiquinol 3-O-methyltransferase activity"/>
    <property type="evidence" value="ECO:0007669"/>
    <property type="project" value="UniProtKB-EC"/>
</dbReference>
<feature type="binding site" evidence="5">
    <location>
        <position position="138"/>
    </location>
    <ligand>
        <name>S-adenosyl-L-methionine</name>
        <dbReference type="ChEBI" id="CHEBI:59789"/>
    </ligand>
</feature>
<dbReference type="HAMAP" id="MF_00472">
    <property type="entry name" value="UbiG"/>
    <property type="match status" value="1"/>
</dbReference>
<evidence type="ECO:0000256" key="4">
    <source>
        <dbReference type="ARBA" id="ARBA00022691"/>
    </source>
</evidence>
<evidence type="ECO:0000256" key="1">
    <source>
        <dbReference type="ARBA" id="ARBA00022603"/>
    </source>
</evidence>
<comment type="catalytic activity">
    <reaction evidence="5">
        <text>a 3-demethylubiquinol + S-adenosyl-L-methionine = a ubiquinol + S-adenosyl-L-homocysteine + H(+)</text>
        <dbReference type="Rhea" id="RHEA:44380"/>
        <dbReference type="Rhea" id="RHEA-COMP:9566"/>
        <dbReference type="Rhea" id="RHEA-COMP:10914"/>
        <dbReference type="ChEBI" id="CHEBI:15378"/>
        <dbReference type="ChEBI" id="CHEBI:17976"/>
        <dbReference type="ChEBI" id="CHEBI:57856"/>
        <dbReference type="ChEBI" id="CHEBI:59789"/>
        <dbReference type="ChEBI" id="CHEBI:84422"/>
        <dbReference type="EC" id="2.1.1.64"/>
    </reaction>
</comment>